<organism evidence="1 2">
    <name type="scientific">Pseudolabrys taiwanensis</name>
    <dbReference type="NCBI Taxonomy" id="331696"/>
    <lineage>
        <taxon>Bacteria</taxon>
        <taxon>Pseudomonadati</taxon>
        <taxon>Pseudomonadota</taxon>
        <taxon>Alphaproteobacteria</taxon>
        <taxon>Hyphomicrobiales</taxon>
        <taxon>Xanthobacteraceae</taxon>
        <taxon>Pseudolabrys</taxon>
    </lineage>
</organism>
<keyword evidence="2" id="KW-1185">Reference proteome</keyword>
<name>A0A345ZR51_9HYPH</name>
<proteinExistence type="predicted"/>
<dbReference type="AlphaFoldDB" id="A0A345ZR51"/>
<reference evidence="1 2" key="1">
    <citation type="submission" date="2018-07" db="EMBL/GenBank/DDBJ databases">
        <authorList>
            <person name="Quirk P.G."/>
            <person name="Krulwich T.A."/>
        </authorList>
    </citation>
    <scope>NUCLEOTIDE SEQUENCE [LARGE SCALE GENOMIC DNA]</scope>
    <source>
        <strain evidence="1 2">CC-BB4</strain>
    </source>
</reference>
<gene>
    <name evidence="1" type="ORF">DW352_02020</name>
</gene>
<dbReference type="RefSeq" id="WP_115688047.1">
    <property type="nucleotide sequence ID" value="NZ_CP031417.1"/>
</dbReference>
<evidence type="ECO:0000313" key="2">
    <source>
        <dbReference type="Proteomes" id="UP000254889"/>
    </source>
</evidence>
<dbReference type="OrthoDB" id="8241550at2"/>
<accession>A0A345ZR51</accession>
<dbReference type="KEGG" id="ptaw:DW352_02020"/>
<dbReference type="EMBL" id="CP031417">
    <property type="protein sequence ID" value="AXK79398.1"/>
    <property type="molecule type" value="Genomic_DNA"/>
</dbReference>
<evidence type="ECO:0000313" key="1">
    <source>
        <dbReference type="EMBL" id="AXK79398.1"/>
    </source>
</evidence>
<dbReference type="Proteomes" id="UP000254889">
    <property type="component" value="Chromosome"/>
</dbReference>
<sequence length="63" mass="6966">MSNGDYCLVRSLGLVPGGKGMKHHENLLRLTPAGVASKLFDVLRGSLFPSLLSPFRTWQKRPD</sequence>
<protein>
    <submittedName>
        <fullName evidence="1">Uncharacterized protein</fullName>
    </submittedName>
</protein>